<name>E3LJQ8_CAERE</name>
<keyword evidence="7 9" id="KW-0675">Receptor</keyword>
<keyword evidence="5 9" id="KW-0238">DNA-binding</keyword>
<dbReference type="GO" id="GO:0043565">
    <property type="term" value="F:sequence-specific DNA binding"/>
    <property type="evidence" value="ECO:0007669"/>
    <property type="project" value="InterPro"/>
</dbReference>
<dbReference type="PROSITE" id="PS51843">
    <property type="entry name" value="NR_LBD"/>
    <property type="match status" value="1"/>
</dbReference>
<evidence type="ECO:0000313" key="13">
    <source>
        <dbReference type="Proteomes" id="UP000008281"/>
    </source>
</evidence>
<dbReference type="InterPro" id="IPR035500">
    <property type="entry name" value="NHR-like_dom_sf"/>
</dbReference>
<dbReference type="SMART" id="SM00430">
    <property type="entry name" value="HOLI"/>
    <property type="match status" value="1"/>
</dbReference>
<dbReference type="GO" id="GO:0008270">
    <property type="term" value="F:zinc ion binding"/>
    <property type="evidence" value="ECO:0007669"/>
    <property type="project" value="UniProtKB-KW"/>
</dbReference>
<keyword evidence="8 9" id="KW-0539">Nucleus</keyword>
<dbReference type="Gene3D" id="1.10.565.10">
    <property type="entry name" value="Retinoid X Receptor"/>
    <property type="match status" value="1"/>
</dbReference>
<keyword evidence="2 9" id="KW-0863">Zinc-finger</keyword>
<keyword evidence="13" id="KW-1185">Reference proteome</keyword>
<keyword evidence="4 9" id="KW-0805">Transcription regulation</keyword>
<organism evidence="13">
    <name type="scientific">Caenorhabditis remanei</name>
    <name type="common">Caenorhabditis vulgaris</name>
    <dbReference type="NCBI Taxonomy" id="31234"/>
    <lineage>
        <taxon>Eukaryota</taxon>
        <taxon>Metazoa</taxon>
        <taxon>Ecdysozoa</taxon>
        <taxon>Nematoda</taxon>
        <taxon>Chromadorea</taxon>
        <taxon>Rhabditida</taxon>
        <taxon>Rhabditina</taxon>
        <taxon>Rhabditomorpha</taxon>
        <taxon>Rhabditoidea</taxon>
        <taxon>Rhabditidae</taxon>
        <taxon>Peloderinae</taxon>
        <taxon>Caenorhabditis</taxon>
    </lineage>
</organism>
<evidence type="ECO:0000256" key="6">
    <source>
        <dbReference type="ARBA" id="ARBA00023163"/>
    </source>
</evidence>
<keyword evidence="1 9" id="KW-0479">Metal-binding</keyword>
<evidence type="ECO:0000256" key="8">
    <source>
        <dbReference type="ARBA" id="ARBA00023242"/>
    </source>
</evidence>
<comment type="subcellular location">
    <subcellularLocation>
        <location evidence="9">Nucleus</location>
    </subcellularLocation>
</comment>
<evidence type="ECO:0000256" key="1">
    <source>
        <dbReference type="ARBA" id="ARBA00022723"/>
    </source>
</evidence>
<dbReference type="InterPro" id="IPR013088">
    <property type="entry name" value="Znf_NHR/GATA"/>
</dbReference>
<evidence type="ECO:0000256" key="4">
    <source>
        <dbReference type="ARBA" id="ARBA00023015"/>
    </source>
</evidence>
<evidence type="ECO:0000256" key="7">
    <source>
        <dbReference type="ARBA" id="ARBA00023170"/>
    </source>
</evidence>
<dbReference type="InParanoid" id="E3LJQ8"/>
<dbReference type="Pfam" id="PF00105">
    <property type="entry name" value="zf-C4"/>
    <property type="match status" value="1"/>
</dbReference>
<evidence type="ECO:0000256" key="9">
    <source>
        <dbReference type="RuleBase" id="RU004334"/>
    </source>
</evidence>
<dbReference type="HOGENOM" id="CLU_007368_1_0_1"/>
<dbReference type="InterPro" id="IPR000536">
    <property type="entry name" value="Nucl_hrmn_rcpt_lig-bd"/>
</dbReference>
<dbReference type="SMART" id="SM00399">
    <property type="entry name" value="ZnF_C4"/>
    <property type="match status" value="1"/>
</dbReference>
<evidence type="ECO:0000256" key="2">
    <source>
        <dbReference type="ARBA" id="ARBA00022771"/>
    </source>
</evidence>
<dbReference type="Pfam" id="PF00104">
    <property type="entry name" value="Hormone_recep"/>
    <property type="match status" value="1"/>
</dbReference>
<dbReference type="PROSITE" id="PS00031">
    <property type="entry name" value="NUCLEAR_REC_DBD_1"/>
    <property type="match status" value="1"/>
</dbReference>
<dbReference type="Gene3D" id="3.30.50.10">
    <property type="entry name" value="Erythroid Transcription Factor GATA-1, subunit A"/>
    <property type="match status" value="1"/>
</dbReference>
<sequence>MSSCQVCNSPPASYHFGAITCRACAAFFRRYVNTKKSLIYCNCFMRKVDTYPCRFCRMEKCIAVGMQITQVQGPRDPNNQLKRKMMDIPLSCEDHSIEVSFEVSILKLDFCNVQHGIKLKNLELISRACNNYRNLELSRNTIFNRSENRTNVELDLRDFASEIMIDVKLQYKFCELAFPEFNNLTPHDKKVIFYNCCIRWNIFELSIYSTKYNNTIQFHSPSGAVTKPVRDFYKSDPRVKLSGEEITRVFGPIWRFHFEKVIGPLVELKLDEVENMALFGLLLWDPGYANLSVELAERCHAMRKMILRELKVYYEEHDTNPGRYFETLDSLNLIEKSEEKCRREIELCGVYNIEIDQERRNMILWEKY</sequence>
<dbReference type="EMBL" id="DS268410">
    <property type="protein sequence ID" value="EFO99849.1"/>
    <property type="molecule type" value="Genomic_DNA"/>
</dbReference>
<dbReference type="GO" id="GO:0005634">
    <property type="term" value="C:nucleus"/>
    <property type="evidence" value="ECO:0007669"/>
    <property type="project" value="UniProtKB-SubCell"/>
</dbReference>
<dbReference type="InterPro" id="IPR042936">
    <property type="entry name" value="Nhr-150"/>
</dbReference>
<feature type="domain" description="Nuclear receptor" evidence="10">
    <location>
        <begin position="1"/>
        <end position="73"/>
    </location>
</feature>
<dbReference type="GO" id="GO:0003700">
    <property type="term" value="F:DNA-binding transcription factor activity"/>
    <property type="evidence" value="ECO:0007669"/>
    <property type="project" value="InterPro"/>
</dbReference>
<dbReference type="Proteomes" id="UP000008281">
    <property type="component" value="Unassembled WGS sequence"/>
</dbReference>
<feature type="domain" description="NR LBD" evidence="11">
    <location>
        <begin position="120"/>
        <end position="368"/>
    </location>
</feature>
<keyword evidence="6 9" id="KW-0804">Transcription</keyword>
<dbReference type="SUPFAM" id="SSF48508">
    <property type="entry name" value="Nuclear receptor ligand-binding domain"/>
    <property type="match status" value="1"/>
</dbReference>
<dbReference type="OMA" id="THTHCNI"/>
<dbReference type="AlphaFoldDB" id="E3LJQ8"/>
<comment type="similarity">
    <text evidence="9">Belongs to the nuclear hormone receptor family.</text>
</comment>
<accession>E3LJQ8</accession>
<dbReference type="eggNOG" id="KOG3575">
    <property type="taxonomic scope" value="Eukaryota"/>
</dbReference>
<evidence type="ECO:0000256" key="3">
    <source>
        <dbReference type="ARBA" id="ARBA00022833"/>
    </source>
</evidence>
<dbReference type="PRINTS" id="PR00047">
    <property type="entry name" value="STROIDFINGER"/>
</dbReference>
<evidence type="ECO:0000256" key="5">
    <source>
        <dbReference type="ARBA" id="ARBA00023125"/>
    </source>
</evidence>
<proteinExistence type="inferred from homology"/>
<dbReference type="SUPFAM" id="SSF57716">
    <property type="entry name" value="Glucocorticoid receptor-like (DNA-binding domain)"/>
    <property type="match status" value="1"/>
</dbReference>
<evidence type="ECO:0000259" key="11">
    <source>
        <dbReference type="PROSITE" id="PS51843"/>
    </source>
</evidence>
<dbReference type="STRING" id="31234.E3LJQ8"/>
<dbReference type="OrthoDB" id="5850793at2759"/>
<evidence type="ECO:0000259" key="10">
    <source>
        <dbReference type="PROSITE" id="PS51030"/>
    </source>
</evidence>
<dbReference type="PANTHER" id="PTHR46800:SF3">
    <property type="entry name" value="NUCLEAR HORMONE RECEPTOR FAMILY"/>
    <property type="match status" value="1"/>
</dbReference>
<keyword evidence="3 9" id="KW-0862">Zinc</keyword>
<dbReference type="PROSITE" id="PS51030">
    <property type="entry name" value="NUCLEAR_REC_DBD_2"/>
    <property type="match status" value="1"/>
</dbReference>
<dbReference type="InterPro" id="IPR001628">
    <property type="entry name" value="Znf_hrmn_rcpt"/>
</dbReference>
<evidence type="ECO:0000313" key="12">
    <source>
        <dbReference type="EMBL" id="EFO99849.1"/>
    </source>
</evidence>
<protein>
    <submittedName>
        <fullName evidence="12">Uncharacterized protein</fullName>
    </submittedName>
</protein>
<gene>
    <name evidence="12" type="ORF">CRE_18739</name>
</gene>
<dbReference type="PANTHER" id="PTHR46800">
    <property type="entry name" value="NUCLEAR HORMONE RECEPTOR FAMILY-RELATED-RELATED"/>
    <property type="match status" value="1"/>
</dbReference>
<reference evidence="12" key="1">
    <citation type="submission" date="2007-07" db="EMBL/GenBank/DDBJ databases">
        <title>PCAP assembly of the Caenorhabditis remanei genome.</title>
        <authorList>
            <consortium name="The Caenorhabditis remanei Sequencing Consortium"/>
            <person name="Wilson R.K."/>
        </authorList>
    </citation>
    <scope>NUCLEOTIDE SEQUENCE [LARGE SCALE GENOMIC DNA]</scope>
    <source>
        <strain evidence="12">PB4641</strain>
    </source>
</reference>